<keyword evidence="7" id="KW-0408">Iron</keyword>
<dbReference type="GO" id="GO:0019104">
    <property type="term" value="F:DNA N-glycosylase activity"/>
    <property type="evidence" value="ECO:0007669"/>
    <property type="project" value="TreeGrafter"/>
</dbReference>
<evidence type="ECO:0000256" key="6">
    <source>
        <dbReference type="ARBA" id="ARBA00022801"/>
    </source>
</evidence>
<dbReference type="EMBL" id="CAEZWE010000039">
    <property type="protein sequence ID" value="CAB4655028.1"/>
    <property type="molecule type" value="Genomic_DNA"/>
</dbReference>
<dbReference type="PANTHER" id="PTHR10359:SF18">
    <property type="entry name" value="ENDONUCLEASE III"/>
    <property type="match status" value="1"/>
</dbReference>
<evidence type="ECO:0000256" key="5">
    <source>
        <dbReference type="ARBA" id="ARBA00022763"/>
    </source>
</evidence>
<dbReference type="SMART" id="SM00478">
    <property type="entry name" value="ENDO3c"/>
    <property type="match status" value="1"/>
</dbReference>
<dbReference type="InterPro" id="IPR011257">
    <property type="entry name" value="DNA_glycosylase"/>
</dbReference>
<dbReference type="GO" id="GO:0006285">
    <property type="term" value="P:base-excision repair, AP site formation"/>
    <property type="evidence" value="ECO:0007669"/>
    <property type="project" value="TreeGrafter"/>
</dbReference>
<keyword evidence="5" id="KW-0227">DNA damage</keyword>
<accession>A0A6J6L1F7</accession>
<dbReference type="Gene3D" id="1.10.340.30">
    <property type="entry name" value="Hypothetical protein, domain 2"/>
    <property type="match status" value="1"/>
</dbReference>
<evidence type="ECO:0000256" key="3">
    <source>
        <dbReference type="ARBA" id="ARBA00022485"/>
    </source>
</evidence>
<evidence type="ECO:0000256" key="10">
    <source>
        <dbReference type="ARBA" id="ARBA00023204"/>
    </source>
</evidence>
<proteinExistence type="inferred from homology"/>
<dbReference type="PROSITE" id="PS00764">
    <property type="entry name" value="ENDONUCLEASE_III_1"/>
    <property type="match status" value="1"/>
</dbReference>
<keyword evidence="9" id="KW-0238">DNA-binding</keyword>
<dbReference type="PIRSF" id="PIRSF001435">
    <property type="entry name" value="Nth"/>
    <property type="match status" value="1"/>
</dbReference>
<name>A0A6J6L1F7_9ZZZZ</name>
<dbReference type="SMART" id="SM00525">
    <property type="entry name" value="FES"/>
    <property type="match status" value="1"/>
</dbReference>
<keyword evidence="12" id="KW-0326">Glycosidase</keyword>
<sequence length="220" mass="24144">MGKPRTPAGRAKEVASRLAELYPGAECELTHSNPYELLAATILSAQCTDVRVNMVTPALFARYPTPQDLADAHPGDVEQIVRSTGFYQSKAKNLIGMAQAVMERFGGEIPRELEDLVTLPGVGRKTGNVLRSVVFDLPGLAVDTHVGRLSRRLGLTTEEDPVKVEKVLNGFLPPPEWGRFSLRLILHGRRVCDARKPRCDVCELEDICPSSSLPTKNKSK</sequence>
<evidence type="ECO:0000256" key="8">
    <source>
        <dbReference type="ARBA" id="ARBA00023014"/>
    </source>
</evidence>
<keyword evidence="4" id="KW-0479">Metal-binding</keyword>
<comment type="cofactor">
    <cofactor evidence="1">
        <name>[4Fe-4S] cluster</name>
        <dbReference type="ChEBI" id="CHEBI:49883"/>
    </cofactor>
</comment>
<dbReference type="GO" id="GO:0051539">
    <property type="term" value="F:4 iron, 4 sulfur cluster binding"/>
    <property type="evidence" value="ECO:0007669"/>
    <property type="project" value="UniProtKB-KW"/>
</dbReference>
<dbReference type="FunFam" id="1.10.1670.10:FF:000001">
    <property type="entry name" value="Endonuclease III"/>
    <property type="match status" value="1"/>
</dbReference>
<keyword evidence="11" id="KW-0456">Lyase</keyword>
<dbReference type="GO" id="GO:0003906">
    <property type="term" value="F:DNA-(apurinic or apyrimidinic site) endonuclease activity"/>
    <property type="evidence" value="ECO:0007669"/>
    <property type="project" value="InterPro"/>
</dbReference>
<evidence type="ECO:0000256" key="7">
    <source>
        <dbReference type="ARBA" id="ARBA00023004"/>
    </source>
</evidence>
<evidence type="ECO:0000313" key="14">
    <source>
        <dbReference type="EMBL" id="CAB4655028.1"/>
    </source>
</evidence>
<organism evidence="14">
    <name type="scientific">freshwater metagenome</name>
    <dbReference type="NCBI Taxonomy" id="449393"/>
    <lineage>
        <taxon>unclassified sequences</taxon>
        <taxon>metagenomes</taxon>
        <taxon>ecological metagenomes</taxon>
    </lineage>
</organism>
<dbReference type="InterPro" id="IPR003265">
    <property type="entry name" value="HhH-GPD_domain"/>
</dbReference>
<dbReference type="Gene3D" id="1.10.1670.10">
    <property type="entry name" value="Helix-hairpin-Helix base-excision DNA repair enzymes (C-terminal)"/>
    <property type="match status" value="1"/>
</dbReference>
<comment type="similarity">
    <text evidence="2">Belongs to the Nth/MutY family.</text>
</comment>
<feature type="domain" description="HhH-GPD" evidence="13">
    <location>
        <begin position="43"/>
        <end position="190"/>
    </location>
</feature>
<keyword evidence="10" id="KW-0234">DNA repair</keyword>
<dbReference type="GO" id="GO:0016829">
    <property type="term" value="F:lyase activity"/>
    <property type="evidence" value="ECO:0007669"/>
    <property type="project" value="UniProtKB-KW"/>
</dbReference>
<keyword evidence="8" id="KW-0411">Iron-sulfur</keyword>
<dbReference type="CDD" id="cd00056">
    <property type="entry name" value="ENDO3c"/>
    <property type="match status" value="1"/>
</dbReference>
<dbReference type="GO" id="GO:0003677">
    <property type="term" value="F:DNA binding"/>
    <property type="evidence" value="ECO:0007669"/>
    <property type="project" value="UniProtKB-KW"/>
</dbReference>
<evidence type="ECO:0000256" key="1">
    <source>
        <dbReference type="ARBA" id="ARBA00001966"/>
    </source>
</evidence>
<dbReference type="FunFam" id="1.10.340.30:FF:000001">
    <property type="entry name" value="Endonuclease III"/>
    <property type="match status" value="1"/>
</dbReference>
<evidence type="ECO:0000256" key="11">
    <source>
        <dbReference type="ARBA" id="ARBA00023239"/>
    </source>
</evidence>
<dbReference type="SUPFAM" id="SSF48150">
    <property type="entry name" value="DNA-glycosylase"/>
    <property type="match status" value="1"/>
</dbReference>
<dbReference type="InterPro" id="IPR000445">
    <property type="entry name" value="HhH_motif"/>
</dbReference>
<gene>
    <name evidence="14" type="ORF">UFOPK2169_01020</name>
</gene>
<evidence type="ECO:0000256" key="12">
    <source>
        <dbReference type="ARBA" id="ARBA00023295"/>
    </source>
</evidence>
<reference evidence="14" key="1">
    <citation type="submission" date="2020-05" db="EMBL/GenBank/DDBJ databases">
        <authorList>
            <person name="Chiriac C."/>
            <person name="Salcher M."/>
            <person name="Ghai R."/>
            <person name="Kavagutti S V."/>
        </authorList>
    </citation>
    <scope>NUCLEOTIDE SEQUENCE</scope>
</reference>
<evidence type="ECO:0000256" key="4">
    <source>
        <dbReference type="ARBA" id="ARBA00022723"/>
    </source>
</evidence>
<dbReference type="PANTHER" id="PTHR10359">
    <property type="entry name" value="A/G-SPECIFIC ADENINE GLYCOSYLASE/ENDONUCLEASE III"/>
    <property type="match status" value="1"/>
</dbReference>
<dbReference type="InterPro" id="IPR004035">
    <property type="entry name" value="Endouclease-III_FeS-bd_BS"/>
</dbReference>
<evidence type="ECO:0000259" key="13">
    <source>
        <dbReference type="SMART" id="SM00478"/>
    </source>
</evidence>
<dbReference type="NCBIfam" id="TIGR01083">
    <property type="entry name" value="nth"/>
    <property type="match status" value="1"/>
</dbReference>
<dbReference type="InterPro" id="IPR003651">
    <property type="entry name" value="Endonuclease3_FeS-loop_motif"/>
</dbReference>
<dbReference type="InterPro" id="IPR005759">
    <property type="entry name" value="Nth"/>
</dbReference>
<dbReference type="InterPro" id="IPR023170">
    <property type="entry name" value="HhH_base_excis_C"/>
</dbReference>
<dbReference type="Pfam" id="PF00633">
    <property type="entry name" value="HHH"/>
    <property type="match status" value="1"/>
</dbReference>
<dbReference type="GO" id="GO:0046872">
    <property type="term" value="F:metal ion binding"/>
    <property type="evidence" value="ECO:0007669"/>
    <property type="project" value="UniProtKB-KW"/>
</dbReference>
<dbReference type="HAMAP" id="MF_00942">
    <property type="entry name" value="Nth"/>
    <property type="match status" value="1"/>
</dbReference>
<dbReference type="AlphaFoldDB" id="A0A6J6L1F7"/>
<evidence type="ECO:0000256" key="2">
    <source>
        <dbReference type="ARBA" id="ARBA00008343"/>
    </source>
</evidence>
<keyword evidence="3" id="KW-0004">4Fe-4S</keyword>
<dbReference type="Pfam" id="PF00730">
    <property type="entry name" value="HhH-GPD"/>
    <property type="match status" value="1"/>
</dbReference>
<evidence type="ECO:0000256" key="9">
    <source>
        <dbReference type="ARBA" id="ARBA00023125"/>
    </source>
</evidence>
<protein>
    <submittedName>
        <fullName evidence="14">Unannotated protein</fullName>
    </submittedName>
</protein>
<keyword evidence="6" id="KW-0378">Hydrolase</keyword>